<reference evidence="3 4" key="1">
    <citation type="submission" date="2024-05" db="EMBL/GenBank/DDBJ databases">
        <title>Roseateles sp. DJS-2-20 16S ribosomal RNA gene Genome sequencing and assembly.</title>
        <authorList>
            <person name="Woo H."/>
        </authorList>
    </citation>
    <scope>NUCLEOTIDE SEQUENCE [LARGE SCALE GENOMIC DNA]</scope>
    <source>
        <strain evidence="3 4">DJS-2-20</strain>
    </source>
</reference>
<evidence type="ECO:0000313" key="4">
    <source>
        <dbReference type="Proteomes" id="UP001495147"/>
    </source>
</evidence>
<evidence type="ECO:0000313" key="3">
    <source>
        <dbReference type="EMBL" id="MEO3690635.1"/>
    </source>
</evidence>
<accession>A0ABV0FXJ7</accession>
<keyword evidence="1" id="KW-0812">Transmembrane</keyword>
<proteinExistence type="predicted"/>
<feature type="transmembrane region" description="Helical" evidence="1">
    <location>
        <begin position="119"/>
        <end position="140"/>
    </location>
</feature>
<feature type="domain" description="DUF1468" evidence="2">
    <location>
        <begin position="10"/>
        <end position="139"/>
    </location>
</feature>
<comment type="caution">
    <text evidence="3">The sequence shown here is derived from an EMBL/GenBank/DDBJ whole genome shotgun (WGS) entry which is preliminary data.</text>
</comment>
<organism evidence="3 4">
    <name type="scientific">Roseateles paludis</name>
    <dbReference type="NCBI Taxonomy" id="3145238"/>
    <lineage>
        <taxon>Bacteria</taxon>
        <taxon>Pseudomonadati</taxon>
        <taxon>Pseudomonadota</taxon>
        <taxon>Betaproteobacteria</taxon>
        <taxon>Burkholderiales</taxon>
        <taxon>Sphaerotilaceae</taxon>
        <taxon>Roseateles</taxon>
    </lineage>
</organism>
<keyword evidence="1" id="KW-0472">Membrane</keyword>
<keyword evidence="4" id="KW-1185">Reference proteome</keyword>
<dbReference type="InterPro" id="IPR009936">
    <property type="entry name" value="DUF1468"/>
</dbReference>
<feature type="transmembrane region" description="Helical" evidence="1">
    <location>
        <begin position="7"/>
        <end position="27"/>
    </location>
</feature>
<dbReference type="RefSeq" id="WP_347703459.1">
    <property type="nucleotide sequence ID" value="NZ_JBDPZD010000001.1"/>
</dbReference>
<protein>
    <submittedName>
        <fullName evidence="3">Tripartite tricarboxylate transporter TctB family protein</fullName>
    </submittedName>
</protein>
<evidence type="ECO:0000259" key="2">
    <source>
        <dbReference type="Pfam" id="PF07331"/>
    </source>
</evidence>
<dbReference type="Pfam" id="PF07331">
    <property type="entry name" value="TctB"/>
    <property type="match status" value="1"/>
</dbReference>
<name>A0ABV0FXJ7_9BURK</name>
<sequence length="141" mass="14790">MSIDRHLARGLVLAGIALAFGLGALRFPLGTMAHAGPGLFPLMVSVMLLLVAVVMLVRSRFTRPEPLDGGLRNVGLIMASLCAFALASHFVNMTAGIVALVFVSSFAGGHYSTSRNLKVSAGLIVVALAFQKLLGLNLPLY</sequence>
<dbReference type="EMBL" id="JBDPZD010000001">
    <property type="protein sequence ID" value="MEO3690635.1"/>
    <property type="molecule type" value="Genomic_DNA"/>
</dbReference>
<evidence type="ECO:0000256" key="1">
    <source>
        <dbReference type="SAM" id="Phobius"/>
    </source>
</evidence>
<feature type="transmembrane region" description="Helical" evidence="1">
    <location>
        <begin position="39"/>
        <end position="57"/>
    </location>
</feature>
<keyword evidence="1" id="KW-1133">Transmembrane helix</keyword>
<dbReference type="Proteomes" id="UP001495147">
    <property type="component" value="Unassembled WGS sequence"/>
</dbReference>
<gene>
    <name evidence="3" type="ORF">ABDJ85_04090</name>
</gene>